<proteinExistence type="predicted"/>
<protein>
    <submittedName>
        <fullName evidence="1">F-box domain-containing protein</fullName>
    </submittedName>
</protein>
<evidence type="ECO:0000313" key="1">
    <source>
        <dbReference type="WBParaSite" id="SSTP_0000108200.1"/>
    </source>
</evidence>
<accession>A0A0K0DV15</accession>
<sequence>MNKHDLMIFCFTEPGISKNIFNYISSYEDTINLSSSCKFFKTLLNLTPKNMVSHNENCFYEISLDRNIKTNENFAICYNPFSRTKRSSYLFDDEITYLSTLPNNYFTFQTEITTEIDLNFDNISIDSANIIIDNLGSFINRLSLLFKNAKILNLSLSYPTYNYLGRLLLKIKSDKIETIKFSVQDLFQKIPQDSLLGNKKLFDGLPNFKEIYVSGFLSSAYHYGFNAHNSVLTHFIKCLSNRSNCLFNISELNYSSIHQEVIAEYMELVSNNGFSIKYKDEFDFPSTIYVPLREREFFAKSNILDSLSSISIKIRTHQLFFPIVKSIEKLTKLKEIHVTMLNININNVSNVSWEGITNLQLFNLDFCLTEEVHPIIAKNADYSYQLNVIKFFASILPCNVKKLRLHNIYCMTDDVSNFINKSLPNIQFLWIQCGIFQKETCLDNFKNIKYLILLNVHDIKIPKSVEIFIMEQKWVIRTLDDVEKIFKKYSESFPYCILQKPSLCRVYFKNLHESKQLFDIVKYYHTNNPPSLFTKIPRF</sequence>
<organism evidence="1">
    <name type="scientific">Strongyloides stercoralis</name>
    <name type="common">Threadworm</name>
    <dbReference type="NCBI Taxonomy" id="6248"/>
    <lineage>
        <taxon>Eukaryota</taxon>
        <taxon>Metazoa</taxon>
        <taxon>Ecdysozoa</taxon>
        <taxon>Nematoda</taxon>
        <taxon>Chromadorea</taxon>
        <taxon>Rhabditida</taxon>
        <taxon>Tylenchina</taxon>
        <taxon>Panagrolaimomorpha</taxon>
        <taxon>Strongyloidoidea</taxon>
        <taxon>Strongyloididae</taxon>
        <taxon>Strongyloides</taxon>
    </lineage>
</organism>
<reference evidence="1" key="1">
    <citation type="submission" date="2015-08" db="UniProtKB">
        <authorList>
            <consortium name="WormBaseParasite"/>
        </authorList>
    </citation>
    <scope>IDENTIFICATION</scope>
</reference>
<dbReference type="WBParaSite" id="SSTP_0000108200.1">
    <property type="protein sequence ID" value="SSTP_0000108200.1"/>
    <property type="gene ID" value="SSTP_0000108200"/>
</dbReference>
<name>A0A0K0DV15_STRER</name>
<dbReference type="AlphaFoldDB" id="A0A0K0DV15"/>